<organism evidence="8 9">
    <name type="scientific">Cadophora malorum</name>
    <dbReference type="NCBI Taxonomy" id="108018"/>
    <lineage>
        <taxon>Eukaryota</taxon>
        <taxon>Fungi</taxon>
        <taxon>Dikarya</taxon>
        <taxon>Ascomycota</taxon>
        <taxon>Pezizomycotina</taxon>
        <taxon>Leotiomycetes</taxon>
        <taxon>Helotiales</taxon>
        <taxon>Ploettnerulaceae</taxon>
        <taxon>Cadophora</taxon>
    </lineage>
</organism>
<protein>
    <recommendedName>
        <fullName evidence="7">Major facilitator superfamily (MFS) profile domain-containing protein</fullName>
    </recommendedName>
</protein>
<sequence>MTANAGTPNEATPLLPETQQPERPSATSRLHVTSPRNIVLLLALNILILASAGGLTVVPQTRLLEDIFCHLHYGDIKGLSDIDESLCKIDSIQSELAYVNGLITAVEAVVGLTFAFPFGILADKIGRKPVYMISMIGTTLYLVSTMIVIRFWRIIPVHLVIFCSIFQIIGGGTQVLLAVLYSIAADVESSANRASAFFLLVLASYIGNLLGPLVSSMMMEVVSPWVPFLSAIALVPLGVSTFIFIPETLRKKENDDDDDDALQDSPSAMGSVISHFWHTLTQLSESFSMLKSPSLTIILFSFVVQMSLFFGKSTFFIQYFSKRFQWTLAKTGYLLSYRGIISVAVLVVILPAISKLLLSPNYRFRFSVAKKDLVLAQFSAVLMMLGYFCIGGPTVPIVFFGIIVATLGDGLSPLCRSLLTAYIDPQHTSRIYVLVGIVEAFGSMYAGPALAAFFTVGMRWKGFWLGLPYFWLAFQCLLVALGLCFVNLRSAIVGKSTQDDERREGLGSREEDEAV</sequence>
<keyword evidence="3 6" id="KW-1133">Transmembrane helix</keyword>
<feature type="transmembrane region" description="Helical" evidence="6">
    <location>
        <begin position="98"/>
        <end position="118"/>
    </location>
</feature>
<feature type="transmembrane region" description="Helical" evidence="6">
    <location>
        <begin position="130"/>
        <end position="152"/>
    </location>
</feature>
<evidence type="ECO:0000256" key="3">
    <source>
        <dbReference type="ARBA" id="ARBA00022989"/>
    </source>
</evidence>
<dbReference type="OrthoDB" id="3026777at2759"/>
<feature type="transmembrane region" description="Helical" evidence="6">
    <location>
        <begin position="332"/>
        <end position="353"/>
    </location>
</feature>
<dbReference type="AlphaFoldDB" id="A0A8H7SZ34"/>
<reference evidence="8" key="1">
    <citation type="submission" date="2021-02" db="EMBL/GenBank/DDBJ databases">
        <title>Genome sequence Cadophora malorum strain M34.</title>
        <authorList>
            <person name="Stefanovic E."/>
            <person name="Vu D."/>
            <person name="Scully C."/>
            <person name="Dijksterhuis J."/>
            <person name="Roader J."/>
            <person name="Houbraken J."/>
        </authorList>
    </citation>
    <scope>NUCLEOTIDE SEQUENCE</scope>
    <source>
        <strain evidence="8">M34</strain>
    </source>
</reference>
<dbReference type="InterPro" id="IPR020846">
    <property type="entry name" value="MFS_dom"/>
</dbReference>
<dbReference type="Gene3D" id="1.20.1250.20">
    <property type="entry name" value="MFS general substrate transporter like domains"/>
    <property type="match status" value="1"/>
</dbReference>
<gene>
    <name evidence="8" type="ORF">IFR04_015369</name>
</gene>
<dbReference type="PROSITE" id="PS50850">
    <property type="entry name" value="MFS"/>
    <property type="match status" value="1"/>
</dbReference>
<name>A0A8H7SZ34_9HELO</name>
<evidence type="ECO:0000259" key="7">
    <source>
        <dbReference type="PROSITE" id="PS50850"/>
    </source>
</evidence>
<dbReference type="PANTHER" id="PTHR23507:SF1">
    <property type="entry name" value="FI18259P1-RELATED"/>
    <property type="match status" value="1"/>
</dbReference>
<keyword evidence="4 6" id="KW-0472">Membrane</keyword>
<comment type="caution">
    <text evidence="8">The sequence shown here is derived from an EMBL/GenBank/DDBJ whole genome shotgun (WGS) entry which is preliminary data.</text>
</comment>
<dbReference type="GO" id="GO:0016020">
    <property type="term" value="C:membrane"/>
    <property type="evidence" value="ECO:0007669"/>
    <property type="project" value="UniProtKB-SubCell"/>
</dbReference>
<feature type="transmembrane region" description="Helical" evidence="6">
    <location>
        <begin position="469"/>
        <end position="488"/>
    </location>
</feature>
<keyword evidence="2 6" id="KW-0812">Transmembrane</keyword>
<evidence type="ECO:0000256" key="4">
    <source>
        <dbReference type="ARBA" id="ARBA00023136"/>
    </source>
</evidence>
<evidence type="ECO:0000256" key="5">
    <source>
        <dbReference type="SAM" id="MobiDB-lite"/>
    </source>
</evidence>
<evidence type="ECO:0000313" key="9">
    <source>
        <dbReference type="Proteomes" id="UP000664132"/>
    </source>
</evidence>
<feature type="transmembrane region" description="Helical" evidence="6">
    <location>
        <begin position="196"/>
        <end position="219"/>
    </location>
</feature>
<keyword evidence="9" id="KW-1185">Reference proteome</keyword>
<dbReference type="GO" id="GO:0022857">
    <property type="term" value="F:transmembrane transporter activity"/>
    <property type="evidence" value="ECO:0007669"/>
    <property type="project" value="InterPro"/>
</dbReference>
<feature type="region of interest" description="Disordered" evidence="5">
    <location>
        <begin position="1"/>
        <end position="28"/>
    </location>
</feature>
<proteinExistence type="predicted"/>
<evidence type="ECO:0000256" key="6">
    <source>
        <dbReference type="SAM" id="Phobius"/>
    </source>
</evidence>
<feature type="transmembrane region" description="Helical" evidence="6">
    <location>
        <begin position="297"/>
        <end position="320"/>
    </location>
</feature>
<feature type="transmembrane region" description="Helical" evidence="6">
    <location>
        <begin position="158"/>
        <end position="184"/>
    </location>
</feature>
<feature type="compositionally biased region" description="Polar residues" evidence="5">
    <location>
        <begin position="17"/>
        <end position="28"/>
    </location>
</feature>
<feature type="transmembrane region" description="Helical" evidence="6">
    <location>
        <begin position="38"/>
        <end position="58"/>
    </location>
</feature>
<dbReference type="PANTHER" id="PTHR23507">
    <property type="entry name" value="ZGC:174356"/>
    <property type="match status" value="1"/>
</dbReference>
<dbReference type="EMBL" id="JAFJYH010000469">
    <property type="protein sequence ID" value="KAG4411495.1"/>
    <property type="molecule type" value="Genomic_DNA"/>
</dbReference>
<feature type="compositionally biased region" description="Polar residues" evidence="5">
    <location>
        <begin position="1"/>
        <end position="10"/>
    </location>
</feature>
<evidence type="ECO:0000256" key="2">
    <source>
        <dbReference type="ARBA" id="ARBA00022692"/>
    </source>
</evidence>
<dbReference type="Pfam" id="PF07690">
    <property type="entry name" value="MFS_1"/>
    <property type="match status" value="1"/>
</dbReference>
<feature type="domain" description="Major facilitator superfamily (MFS) profile" evidence="7">
    <location>
        <begin position="38"/>
        <end position="491"/>
    </location>
</feature>
<feature type="transmembrane region" description="Helical" evidence="6">
    <location>
        <begin position="431"/>
        <end position="457"/>
    </location>
</feature>
<dbReference type="InterPro" id="IPR011701">
    <property type="entry name" value="MFS"/>
</dbReference>
<dbReference type="InterPro" id="IPR036259">
    <property type="entry name" value="MFS_trans_sf"/>
</dbReference>
<dbReference type="SUPFAM" id="SSF103473">
    <property type="entry name" value="MFS general substrate transporter"/>
    <property type="match status" value="1"/>
</dbReference>
<feature type="transmembrane region" description="Helical" evidence="6">
    <location>
        <begin position="373"/>
        <end position="391"/>
    </location>
</feature>
<evidence type="ECO:0000256" key="1">
    <source>
        <dbReference type="ARBA" id="ARBA00004141"/>
    </source>
</evidence>
<dbReference type="Proteomes" id="UP000664132">
    <property type="component" value="Unassembled WGS sequence"/>
</dbReference>
<evidence type="ECO:0000313" key="8">
    <source>
        <dbReference type="EMBL" id="KAG4411495.1"/>
    </source>
</evidence>
<feature type="transmembrane region" description="Helical" evidence="6">
    <location>
        <begin position="225"/>
        <end position="245"/>
    </location>
</feature>
<accession>A0A8H7SZ34</accession>
<comment type="subcellular location">
    <subcellularLocation>
        <location evidence="1">Membrane</location>
        <topology evidence="1">Multi-pass membrane protein</topology>
    </subcellularLocation>
</comment>